<evidence type="ECO:0008006" key="5">
    <source>
        <dbReference type="Google" id="ProtNLM"/>
    </source>
</evidence>
<dbReference type="InterPro" id="IPR029058">
    <property type="entry name" value="AB_hydrolase_fold"/>
</dbReference>
<dbReference type="SUPFAM" id="SSF53474">
    <property type="entry name" value="alpha/beta-Hydrolases"/>
    <property type="match status" value="1"/>
</dbReference>
<dbReference type="GO" id="GO:0016787">
    <property type="term" value="F:hydrolase activity"/>
    <property type="evidence" value="ECO:0007669"/>
    <property type="project" value="UniProtKB-KW"/>
</dbReference>
<proteinExistence type="inferred from homology"/>
<keyword evidence="1" id="KW-0378">Hydrolase</keyword>
<comment type="similarity">
    <text evidence="2">Belongs to the AB hydrolase superfamily. Epoxide hydrolase family.</text>
</comment>
<dbReference type="AlphaFoldDB" id="A0ABD2ZN14"/>
<evidence type="ECO:0000313" key="3">
    <source>
        <dbReference type="EMBL" id="KAL3519715.1"/>
    </source>
</evidence>
<dbReference type="InterPro" id="IPR000639">
    <property type="entry name" value="Epox_hydrolase-like"/>
</dbReference>
<keyword evidence="4" id="KW-1185">Reference proteome</keyword>
<name>A0ABD2ZN14_9GENT</name>
<dbReference type="Proteomes" id="UP001630127">
    <property type="component" value="Unassembled WGS sequence"/>
</dbReference>
<organism evidence="3 4">
    <name type="scientific">Cinchona calisaya</name>
    <dbReference type="NCBI Taxonomy" id="153742"/>
    <lineage>
        <taxon>Eukaryota</taxon>
        <taxon>Viridiplantae</taxon>
        <taxon>Streptophyta</taxon>
        <taxon>Embryophyta</taxon>
        <taxon>Tracheophyta</taxon>
        <taxon>Spermatophyta</taxon>
        <taxon>Magnoliopsida</taxon>
        <taxon>eudicotyledons</taxon>
        <taxon>Gunneridae</taxon>
        <taxon>Pentapetalae</taxon>
        <taxon>asterids</taxon>
        <taxon>lamiids</taxon>
        <taxon>Gentianales</taxon>
        <taxon>Rubiaceae</taxon>
        <taxon>Cinchonoideae</taxon>
        <taxon>Cinchoneae</taxon>
        <taxon>Cinchona</taxon>
    </lineage>
</organism>
<dbReference type="Gene3D" id="3.40.50.1820">
    <property type="entry name" value="alpha/beta hydrolase"/>
    <property type="match status" value="1"/>
</dbReference>
<evidence type="ECO:0000256" key="1">
    <source>
        <dbReference type="ARBA" id="ARBA00022801"/>
    </source>
</evidence>
<evidence type="ECO:0000256" key="2">
    <source>
        <dbReference type="ARBA" id="ARBA00038334"/>
    </source>
</evidence>
<accession>A0ABD2ZN14</accession>
<reference evidence="3 4" key="1">
    <citation type="submission" date="2024-11" db="EMBL/GenBank/DDBJ databases">
        <title>A near-complete genome assembly of Cinchona calisaya.</title>
        <authorList>
            <person name="Lian D.C."/>
            <person name="Zhao X.W."/>
            <person name="Wei L."/>
        </authorList>
    </citation>
    <scope>NUCLEOTIDE SEQUENCE [LARGE SCALE GENOMIC DNA]</scope>
    <source>
        <tissue evidence="3">Nenye</tissue>
    </source>
</reference>
<dbReference type="PRINTS" id="PR00412">
    <property type="entry name" value="EPOXHYDRLASE"/>
</dbReference>
<comment type="caution">
    <text evidence="3">The sequence shown here is derived from an EMBL/GenBank/DDBJ whole genome shotgun (WGS) entry which is preliminary data.</text>
</comment>
<sequence length="141" mass="15967">MFSKSDIPIAKENQEIMDLVEPSAPLPSWMTEEEFAAYGALYEKSGFQTALQVPYRCFGEKSSLQDPKIELPTLLIMGEKDYVFKMPGMEDCIRSGKVKVYTPNLEIKYMPEGSHFVQEQFPDEVNQLLLSFLSSHSQSGS</sequence>
<gene>
    <name evidence="3" type="ORF">ACH5RR_017864</name>
</gene>
<evidence type="ECO:0000313" key="4">
    <source>
        <dbReference type="Proteomes" id="UP001630127"/>
    </source>
</evidence>
<protein>
    <recommendedName>
        <fullName evidence="5">Epoxide hydrolase</fullName>
    </recommendedName>
</protein>
<dbReference type="EMBL" id="JBJUIK010000008">
    <property type="protein sequence ID" value="KAL3519715.1"/>
    <property type="molecule type" value="Genomic_DNA"/>
</dbReference>
<dbReference type="PANTHER" id="PTHR43329">
    <property type="entry name" value="EPOXIDE HYDROLASE"/>
    <property type="match status" value="1"/>
</dbReference>